<sequence>MSETPLSQSAKMSLKDYLKMKNSEDLTEACESLGYISKTIHGNMKMYTVEEFFSCELEYSSILEYLQGELDNFEPKFQNPSDVAKKASHLLLTAKRKEFEQIVKNHQNLSIGRRNCAASNIFKYSEVLKSTEHHRIQLMDVNLDSTSFIDERQRSAGNPNFESSQSNEKRRDFRRALNEEDAMAHKSITALFKKLDIICLSSLNQVMEKHCNTSKFLLEIVRDARTKRLATTSPLISEIVEKWKWETIAVAYELYASETPAAYKSSTILYYIIGFVNFARMFGPGALSWVYYFFHYNRCCRAAIFLEKLLVEVEPYKSEAFSEFNVQNYTSMALCENTEHSKLSTEVLDKLLDSDVKTYNDFVAPDLSQREIAFERIQKESNKMKAVSTKFERDIIESKISSSNSWNMLVWNFDLSVEPHATIMQSQIDRLISLNKQIGCNRFSEKSLQMPEFCSHLEFVRWQNSEVPRQLLRFKVNFIHRRDAISLNLRHQYVLEYIRCRAAAVMDFCSRIVLWLYPIFSGVLQKANEIKKKTNPSEIECLRLEFSKSSAPFFSWLIIIFGGTFCLALIVSKGVMFVRTCIPWFRRYWRHEPLLPQ</sequence>
<keyword evidence="1" id="KW-1133">Transmembrane helix</keyword>
<dbReference type="AlphaFoldDB" id="A0AAX4H9I4"/>
<reference evidence="2 4" key="1">
    <citation type="submission" date="2023-10" db="EMBL/GenBank/DDBJ databases">
        <title>Draft Genome Sequence of Candida saopaulonensis from a very Premature Infant with Sepsis.</title>
        <authorList>
            <person name="Ning Y."/>
            <person name="Dai R."/>
            <person name="Xiao M."/>
            <person name="Xu Y."/>
            <person name="Yan Q."/>
            <person name="Zhang L."/>
        </authorList>
    </citation>
    <scope>NUCLEOTIDE SEQUENCE [LARGE SCALE GENOMIC DNA]</scope>
    <source>
        <strain evidence="2 4">19XY460</strain>
    </source>
</reference>
<evidence type="ECO:0000256" key="1">
    <source>
        <dbReference type="SAM" id="Phobius"/>
    </source>
</evidence>
<keyword evidence="4" id="KW-1185">Reference proteome</keyword>
<name>A0AAX4H9I4_9ASCO</name>
<gene>
    <name evidence="2" type="ORF">PUMCH_002420</name>
    <name evidence="3" type="ORF">PUMCH_002466</name>
</gene>
<dbReference type="EMBL" id="CP138896">
    <property type="protein sequence ID" value="WPK25163.1"/>
    <property type="molecule type" value="Genomic_DNA"/>
</dbReference>
<proteinExistence type="predicted"/>
<dbReference type="EMBL" id="CP138896">
    <property type="protein sequence ID" value="WPK25117.1"/>
    <property type="molecule type" value="Genomic_DNA"/>
</dbReference>
<accession>A0AAX4H9I4</accession>
<dbReference type="GeneID" id="88173485"/>
<evidence type="ECO:0000313" key="2">
    <source>
        <dbReference type="EMBL" id="WPK25117.1"/>
    </source>
</evidence>
<feature type="transmembrane region" description="Helical" evidence="1">
    <location>
        <begin position="553"/>
        <end position="578"/>
    </location>
</feature>
<dbReference type="RefSeq" id="XP_062877500.1">
    <property type="nucleotide sequence ID" value="XM_063021430.1"/>
</dbReference>
<dbReference type="Proteomes" id="UP001338582">
    <property type="component" value="Chromosome 3"/>
</dbReference>
<evidence type="ECO:0000313" key="4">
    <source>
        <dbReference type="Proteomes" id="UP001338582"/>
    </source>
</evidence>
<dbReference type="KEGG" id="asau:88173485"/>
<keyword evidence="1" id="KW-0812">Transmembrane</keyword>
<organism evidence="2 4">
    <name type="scientific">Australozyma saopauloensis</name>
    <dbReference type="NCBI Taxonomy" id="291208"/>
    <lineage>
        <taxon>Eukaryota</taxon>
        <taxon>Fungi</taxon>
        <taxon>Dikarya</taxon>
        <taxon>Ascomycota</taxon>
        <taxon>Saccharomycotina</taxon>
        <taxon>Pichiomycetes</taxon>
        <taxon>Metschnikowiaceae</taxon>
        <taxon>Australozyma</taxon>
    </lineage>
</organism>
<protein>
    <submittedName>
        <fullName evidence="2">Uncharacterized protein</fullName>
    </submittedName>
</protein>
<evidence type="ECO:0000313" key="3">
    <source>
        <dbReference type="EMBL" id="WPK25163.1"/>
    </source>
</evidence>
<keyword evidence="1" id="KW-0472">Membrane</keyword>